<dbReference type="InterPro" id="IPR011042">
    <property type="entry name" value="6-blade_b-propeller_TolB-like"/>
</dbReference>
<evidence type="ECO:0000313" key="9">
    <source>
        <dbReference type="EMBL" id="KAJ3665026.1"/>
    </source>
</evidence>
<evidence type="ECO:0000256" key="8">
    <source>
        <dbReference type="SAM" id="Phobius"/>
    </source>
</evidence>
<comment type="similarity">
    <text evidence="3">Belongs to the major royal jelly protein family.</text>
</comment>
<comment type="function">
    <text evidence="1">Controls the pigmentation pattern of the adult cuticle and larval mouth parts.</text>
</comment>
<dbReference type="Gene3D" id="2.120.10.30">
    <property type="entry name" value="TolB, C-terminal domain"/>
    <property type="match status" value="1"/>
</dbReference>
<dbReference type="InterPro" id="IPR017996">
    <property type="entry name" value="MRJP/yellow-related"/>
</dbReference>
<sequence length="434" mass="49919">MQRRQIYIYYSFGVLLLIFVKNVVCTIQLKEVFSWSTLDYAYANKYERDYAIATRQFIPENNLPVGIEIWKDKVFVTVPRWREGIPSTLNYIPLQQIEATKTPPLTPYPNWNANTLGNCESSLRTVYRIKADSCDRLWVLDTGTLGIGNTTQNSCPYALNVFDLKTNERIRRYQLRPEDINPNTFIANIAVDLGRNCEDTFAYMSDELGYGLIVYSWQDNISWRFSHGYFMPDPLAGDFNIGGLNFQWSEEGIFGLSLSPLRSNFERILYFSPLASYRAFGVSTNVLRNSSRTGDSYHDFFVLPKRGPNSHITAQVMSEDGIQLFNLIDRNAIGCWNSATVYGATNIGIVDKDDIGLIFPSDIKIDNHRNVWIMSDRMSNFLLAGLDHGDINFRIFVAPLNDLIRNSICEPKTHQNLNYFQTNLFDFNNRYVII</sequence>
<evidence type="ECO:0000256" key="3">
    <source>
        <dbReference type="ARBA" id="ARBA00009127"/>
    </source>
</evidence>
<evidence type="ECO:0000313" key="10">
    <source>
        <dbReference type="Proteomes" id="UP001168821"/>
    </source>
</evidence>
<dbReference type="GO" id="GO:0005576">
    <property type="term" value="C:extracellular region"/>
    <property type="evidence" value="ECO:0007669"/>
    <property type="project" value="UniProtKB-SubCell"/>
</dbReference>
<keyword evidence="6" id="KW-0732">Signal</keyword>
<evidence type="ECO:0000256" key="5">
    <source>
        <dbReference type="ARBA" id="ARBA00022525"/>
    </source>
</evidence>
<organism evidence="9 10">
    <name type="scientific">Zophobas morio</name>
    <dbReference type="NCBI Taxonomy" id="2755281"/>
    <lineage>
        <taxon>Eukaryota</taxon>
        <taxon>Metazoa</taxon>
        <taxon>Ecdysozoa</taxon>
        <taxon>Arthropoda</taxon>
        <taxon>Hexapoda</taxon>
        <taxon>Insecta</taxon>
        <taxon>Pterygota</taxon>
        <taxon>Neoptera</taxon>
        <taxon>Endopterygota</taxon>
        <taxon>Coleoptera</taxon>
        <taxon>Polyphaga</taxon>
        <taxon>Cucujiformia</taxon>
        <taxon>Tenebrionidae</taxon>
        <taxon>Zophobas</taxon>
    </lineage>
</organism>
<keyword evidence="7" id="KW-0325">Glycoprotein</keyword>
<keyword evidence="8" id="KW-0812">Transmembrane</keyword>
<keyword evidence="8" id="KW-1133">Transmembrane helix</keyword>
<evidence type="ECO:0000256" key="2">
    <source>
        <dbReference type="ARBA" id="ARBA00004613"/>
    </source>
</evidence>
<keyword evidence="8" id="KW-0472">Membrane</keyword>
<name>A0AA38J104_9CUCU</name>
<comment type="subcellular location">
    <subcellularLocation>
        <location evidence="2">Secreted</location>
    </subcellularLocation>
</comment>
<dbReference type="Pfam" id="PF03022">
    <property type="entry name" value="MRJP"/>
    <property type="match status" value="1"/>
</dbReference>
<evidence type="ECO:0000256" key="7">
    <source>
        <dbReference type="ARBA" id="ARBA00023180"/>
    </source>
</evidence>
<dbReference type="PANTHER" id="PTHR10009:SF14">
    <property type="entry name" value="PROTEIN YELLOW"/>
    <property type="match status" value="1"/>
</dbReference>
<proteinExistence type="inferred from homology"/>
<keyword evidence="10" id="KW-1185">Reference proteome</keyword>
<evidence type="ECO:0000256" key="6">
    <source>
        <dbReference type="ARBA" id="ARBA00022729"/>
    </source>
</evidence>
<dbReference type="Proteomes" id="UP001168821">
    <property type="component" value="Unassembled WGS sequence"/>
</dbReference>
<evidence type="ECO:0000256" key="1">
    <source>
        <dbReference type="ARBA" id="ARBA00002855"/>
    </source>
</evidence>
<dbReference type="PRINTS" id="PR01366">
    <property type="entry name" value="ROYALJELLY"/>
</dbReference>
<dbReference type="PANTHER" id="PTHR10009">
    <property type="entry name" value="PROTEIN YELLOW-RELATED"/>
    <property type="match status" value="1"/>
</dbReference>
<keyword evidence="5" id="KW-0964">Secreted</keyword>
<comment type="caution">
    <text evidence="9">The sequence shown here is derived from an EMBL/GenBank/DDBJ whole genome shotgun (WGS) entry which is preliminary data.</text>
</comment>
<accession>A0AA38J104</accession>
<gene>
    <name evidence="9" type="ORF">Zmor_000545</name>
</gene>
<protein>
    <recommendedName>
        <fullName evidence="4">Protein yellow</fullName>
    </recommendedName>
</protein>
<reference evidence="9" key="1">
    <citation type="journal article" date="2023" name="G3 (Bethesda)">
        <title>Whole genome assemblies of Zophobas morio and Tenebrio molitor.</title>
        <authorList>
            <person name="Kaur S."/>
            <person name="Stinson S.A."/>
            <person name="diCenzo G.C."/>
        </authorList>
    </citation>
    <scope>NUCLEOTIDE SEQUENCE</scope>
    <source>
        <strain evidence="9">QUZm001</strain>
    </source>
</reference>
<dbReference type="EMBL" id="JALNTZ010000001">
    <property type="protein sequence ID" value="KAJ3665026.1"/>
    <property type="molecule type" value="Genomic_DNA"/>
</dbReference>
<dbReference type="AlphaFoldDB" id="A0AA38J104"/>
<evidence type="ECO:0000256" key="4">
    <source>
        <dbReference type="ARBA" id="ARBA00014360"/>
    </source>
</evidence>
<feature type="transmembrane region" description="Helical" evidence="8">
    <location>
        <begin position="7"/>
        <end position="24"/>
    </location>
</feature>